<comment type="caution">
    <text evidence="3">The sequence shown here is derived from an EMBL/GenBank/DDBJ whole genome shotgun (WGS) entry which is preliminary data.</text>
</comment>
<reference evidence="3 4" key="1">
    <citation type="journal article" date="2015" name="Nature">
        <title>rRNA introns, odd ribosomes, and small enigmatic genomes across a large radiation of phyla.</title>
        <authorList>
            <person name="Brown C.T."/>
            <person name="Hug L.A."/>
            <person name="Thomas B.C."/>
            <person name="Sharon I."/>
            <person name="Castelle C.J."/>
            <person name="Singh A."/>
            <person name="Wilkins M.J."/>
            <person name="Williams K.H."/>
            <person name="Banfield J.F."/>
        </authorList>
    </citation>
    <scope>NUCLEOTIDE SEQUENCE [LARGE SCALE GENOMIC DNA]</scope>
</reference>
<dbReference type="SUPFAM" id="SSF51283">
    <property type="entry name" value="dUTPase-like"/>
    <property type="match status" value="1"/>
</dbReference>
<dbReference type="GO" id="GO:0006229">
    <property type="term" value="P:dUTP biosynthetic process"/>
    <property type="evidence" value="ECO:0007669"/>
    <property type="project" value="InterPro"/>
</dbReference>
<dbReference type="PANTHER" id="PTHR42680">
    <property type="entry name" value="DCTP DEAMINASE"/>
    <property type="match status" value="1"/>
</dbReference>
<evidence type="ECO:0000256" key="2">
    <source>
        <dbReference type="ARBA" id="ARBA00023080"/>
    </source>
</evidence>
<dbReference type="Gene3D" id="2.70.40.10">
    <property type="match status" value="1"/>
</dbReference>
<gene>
    <name evidence="3" type="ORF">UT17_C0010G0009</name>
</gene>
<dbReference type="Proteomes" id="UP000034774">
    <property type="component" value="Unassembled WGS sequence"/>
</dbReference>
<dbReference type="CDD" id="cd07557">
    <property type="entry name" value="trimeric_dUTPase"/>
    <property type="match status" value="1"/>
</dbReference>
<organism evidence="3 4">
    <name type="scientific">Candidatus Woesebacteria bacterium GW2011_GWB1_39_10</name>
    <dbReference type="NCBI Taxonomy" id="1618572"/>
    <lineage>
        <taxon>Bacteria</taxon>
        <taxon>Candidatus Woeseibacteriota</taxon>
    </lineage>
</organism>
<dbReference type="AlphaFoldDB" id="A0A0G0LTR5"/>
<dbReference type="EMBL" id="LBVU01000010">
    <property type="protein sequence ID" value="KKQ91375.1"/>
    <property type="molecule type" value="Genomic_DNA"/>
</dbReference>
<dbReference type="Pfam" id="PF22769">
    <property type="entry name" value="DCD"/>
    <property type="match status" value="1"/>
</dbReference>
<dbReference type="GO" id="GO:0008829">
    <property type="term" value="F:dCTP deaminase activity"/>
    <property type="evidence" value="ECO:0007669"/>
    <property type="project" value="InterPro"/>
</dbReference>
<sequence>MILTGPKIQEEVNKGIITINPFNSDQLNPNSYDFRLGDTLKIYVNKTLDTRQPNETKTITISKEGFILRPDTLYLGHTQEIFGSDFYVPIVRGKSSTGRVGLFIHITADLIDIGYHGQYTLMLHSVQPVKVYPGMKIGQVTFWKTFGDIVLYKGKYQGSQGPSESQVYKDFFQENKKDVKKAINKDQISTTRRIFYSFMNRNSIRTSKK</sequence>
<evidence type="ECO:0000256" key="1">
    <source>
        <dbReference type="ARBA" id="ARBA00022801"/>
    </source>
</evidence>
<dbReference type="InterPro" id="IPR011962">
    <property type="entry name" value="dCTP_deaminase"/>
</dbReference>
<dbReference type="InterPro" id="IPR036157">
    <property type="entry name" value="dUTPase-like_sf"/>
</dbReference>
<accession>A0A0G0LTR5</accession>
<protein>
    <submittedName>
        <fullName evidence="3">Nucleotide-phosphate interconversion protein</fullName>
    </submittedName>
</protein>
<proteinExistence type="predicted"/>
<name>A0A0G0LTR5_9BACT</name>
<evidence type="ECO:0000313" key="4">
    <source>
        <dbReference type="Proteomes" id="UP000034774"/>
    </source>
</evidence>
<keyword evidence="1" id="KW-0378">Hydrolase</keyword>
<dbReference type="STRING" id="1618572.UT17_C0010G0009"/>
<dbReference type="InterPro" id="IPR033704">
    <property type="entry name" value="dUTPase_trimeric"/>
</dbReference>
<keyword evidence="2" id="KW-0546">Nucleotide metabolism</keyword>
<evidence type="ECO:0000313" key="3">
    <source>
        <dbReference type="EMBL" id="KKQ91375.1"/>
    </source>
</evidence>
<dbReference type="GO" id="GO:0015949">
    <property type="term" value="P:nucleobase-containing small molecule interconversion"/>
    <property type="evidence" value="ECO:0007669"/>
    <property type="project" value="TreeGrafter"/>
</dbReference>
<dbReference type="PANTHER" id="PTHR42680:SF3">
    <property type="entry name" value="DCTP DEAMINASE"/>
    <property type="match status" value="1"/>
</dbReference>
<dbReference type="NCBIfam" id="TIGR02274">
    <property type="entry name" value="dCTP_deam"/>
    <property type="match status" value="1"/>
</dbReference>